<protein>
    <recommendedName>
        <fullName evidence="14">Bifunctional adenosylcobalamin biosynthesis protein</fullName>
        <ecNumber evidence="14">2.7.1.156</ecNumber>
        <ecNumber evidence="14">2.7.7.62</ecNumber>
    </recommendedName>
</protein>
<comment type="pathway">
    <text evidence="6 14">Cofactor biosynthesis; adenosylcobalamin biosynthesis; adenosylcobalamin from cob(II)yrinate a,c-diamide: step 5/7.</text>
</comment>
<keyword evidence="10 14" id="KW-0547">Nucleotide-binding</keyword>
<evidence type="ECO:0000256" key="12">
    <source>
        <dbReference type="ARBA" id="ARBA00022840"/>
    </source>
</evidence>
<dbReference type="PIRSF" id="PIRSF006135">
    <property type="entry name" value="CobU"/>
    <property type="match status" value="1"/>
</dbReference>
<name>A0ABU8H650_9SPHN</name>
<reference evidence="15 16" key="1">
    <citation type="journal article" date="2013" name="Int. J. Syst. Evol. Microbiol.">
        <title>Sphingomonas kyungheensis sp. nov., a bacterium with ginsenoside-converting activity isolated from soil of a ginseng field.</title>
        <authorList>
            <person name="Son H.M."/>
            <person name="Yang J.E."/>
            <person name="Park Y."/>
            <person name="Han C.K."/>
            <person name="Kim S.G."/>
            <person name="Kook M."/>
            <person name="Yi T.H."/>
        </authorList>
    </citation>
    <scope>NUCLEOTIDE SEQUENCE [LARGE SCALE GENOMIC DNA]</scope>
    <source>
        <strain evidence="15 16">LMG 26582</strain>
    </source>
</reference>
<dbReference type="Proteomes" id="UP001367771">
    <property type="component" value="Unassembled WGS sequence"/>
</dbReference>
<keyword evidence="8 14" id="KW-0169">Cobalamin biosynthesis</keyword>
<comment type="catalytic activity">
    <reaction evidence="3">
        <text>adenosylcob(III)inamide + GTP = adenosylcob(III)inamide phosphate + GDP + H(+)</text>
        <dbReference type="Rhea" id="RHEA:15765"/>
        <dbReference type="ChEBI" id="CHEBI:2480"/>
        <dbReference type="ChEBI" id="CHEBI:15378"/>
        <dbReference type="ChEBI" id="CHEBI:37565"/>
        <dbReference type="ChEBI" id="CHEBI:58189"/>
        <dbReference type="ChEBI" id="CHEBI:58502"/>
        <dbReference type="EC" id="2.7.1.156"/>
    </reaction>
</comment>
<sequence>MAAKTLFLGGARSGKSRLAQAAAERTAGPLHYLATAEAHDDEMAERIARHRADRDGRWRTIDCPVALPQAIAAIHEGAILVDCLTLWLSNVMLGGHDLAAQGEALCAALAATRQPVFVVSNEVGLGIVPDHPLGRAFRDAAGRLHQQVAAVMHDVYFVVAGRVLPLQPFPHDTAAPGDLAK</sequence>
<keyword evidence="11 14" id="KW-0418">Kinase</keyword>
<evidence type="ECO:0000256" key="3">
    <source>
        <dbReference type="ARBA" id="ARBA00001522"/>
    </source>
</evidence>
<accession>A0ABU8H650</accession>
<evidence type="ECO:0000256" key="7">
    <source>
        <dbReference type="ARBA" id="ARBA00007490"/>
    </source>
</evidence>
<dbReference type="PANTHER" id="PTHR34848:SF1">
    <property type="entry name" value="BIFUNCTIONAL ADENOSYLCOBALAMIN BIOSYNTHESIS PROTEIN COBU"/>
    <property type="match status" value="1"/>
</dbReference>
<keyword evidence="12 14" id="KW-0067">ATP-binding</keyword>
<evidence type="ECO:0000256" key="11">
    <source>
        <dbReference type="ARBA" id="ARBA00022777"/>
    </source>
</evidence>
<evidence type="ECO:0000256" key="6">
    <source>
        <dbReference type="ARBA" id="ARBA00005159"/>
    </source>
</evidence>
<proteinExistence type="inferred from homology"/>
<evidence type="ECO:0000256" key="14">
    <source>
        <dbReference type="PIRNR" id="PIRNR006135"/>
    </source>
</evidence>
<evidence type="ECO:0000256" key="10">
    <source>
        <dbReference type="ARBA" id="ARBA00022741"/>
    </source>
</evidence>
<evidence type="ECO:0000256" key="13">
    <source>
        <dbReference type="ARBA" id="ARBA00023134"/>
    </source>
</evidence>
<dbReference type="InterPro" id="IPR027417">
    <property type="entry name" value="P-loop_NTPase"/>
</dbReference>
<comment type="caution">
    <text evidence="15">The sequence shown here is derived from an EMBL/GenBank/DDBJ whole genome shotgun (WGS) entry which is preliminary data.</text>
</comment>
<gene>
    <name evidence="15" type="primary">cobU</name>
    <name evidence="15" type="ORF">V8201_15095</name>
</gene>
<dbReference type="RefSeq" id="WP_336545841.1">
    <property type="nucleotide sequence ID" value="NZ_JBBBDM010000009.1"/>
</dbReference>
<dbReference type="GO" id="GO:0008820">
    <property type="term" value="F:cobinamide phosphate guanylyltransferase activity"/>
    <property type="evidence" value="ECO:0007669"/>
    <property type="project" value="UniProtKB-EC"/>
</dbReference>
<dbReference type="EMBL" id="JBBBDM010000009">
    <property type="protein sequence ID" value="MEI5688416.1"/>
    <property type="molecule type" value="Genomic_DNA"/>
</dbReference>
<evidence type="ECO:0000256" key="2">
    <source>
        <dbReference type="ARBA" id="ARBA00000711"/>
    </source>
</evidence>
<organism evidence="15 16">
    <name type="scientific">Sphingomonas kyungheensis</name>
    <dbReference type="NCBI Taxonomy" id="1069987"/>
    <lineage>
        <taxon>Bacteria</taxon>
        <taxon>Pseudomonadati</taxon>
        <taxon>Pseudomonadota</taxon>
        <taxon>Alphaproteobacteria</taxon>
        <taxon>Sphingomonadales</taxon>
        <taxon>Sphingomonadaceae</taxon>
        <taxon>Sphingomonas</taxon>
    </lineage>
</organism>
<evidence type="ECO:0000256" key="8">
    <source>
        <dbReference type="ARBA" id="ARBA00022573"/>
    </source>
</evidence>
<keyword evidence="9 14" id="KW-0808">Transferase</keyword>
<comment type="catalytic activity">
    <reaction evidence="1 14">
        <text>adenosylcob(III)inamide + ATP = adenosylcob(III)inamide phosphate + ADP + H(+)</text>
        <dbReference type="Rhea" id="RHEA:15769"/>
        <dbReference type="ChEBI" id="CHEBI:2480"/>
        <dbReference type="ChEBI" id="CHEBI:15378"/>
        <dbReference type="ChEBI" id="CHEBI:30616"/>
        <dbReference type="ChEBI" id="CHEBI:58502"/>
        <dbReference type="ChEBI" id="CHEBI:456216"/>
        <dbReference type="EC" id="2.7.1.156"/>
    </reaction>
</comment>
<evidence type="ECO:0000256" key="5">
    <source>
        <dbReference type="ARBA" id="ARBA00004692"/>
    </source>
</evidence>
<comment type="catalytic activity">
    <reaction evidence="2 14">
        <text>adenosylcob(III)inamide phosphate + GTP + H(+) = adenosylcob(III)inamide-GDP + diphosphate</text>
        <dbReference type="Rhea" id="RHEA:22712"/>
        <dbReference type="ChEBI" id="CHEBI:15378"/>
        <dbReference type="ChEBI" id="CHEBI:33019"/>
        <dbReference type="ChEBI" id="CHEBI:37565"/>
        <dbReference type="ChEBI" id="CHEBI:58502"/>
        <dbReference type="ChEBI" id="CHEBI:60487"/>
        <dbReference type="EC" id="2.7.7.62"/>
    </reaction>
</comment>
<evidence type="ECO:0000313" key="16">
    <source>
        <dbReference type="Proteomes" id="UP001367771"/>
    </source>
</evidence>
<comment type="function">
    <text evidence="4 14">Catalyzes ATP-dependent phosphorylation of adenosylcobinamide and addition of GMP to adenosylcobinamide phosphate.</text>
</comment>
<dbReference type="InterPro" id="IPR003203">
    <property type="entry name" value="CobU/CobP"/>
</dbReference>
<dbReference type="GO" id="GO:0043752">
    <property type="term" value="F:adenosylcobinamide kinase activity"/>
    <property type="evidence" value="ECO:0007669"/>
    <property type="project" value="UniProtKB-EC"/>
</dbReference>
<dbReference type="EC" id="2.7.1.156" evidence="14"/>
<dbReference type="EC" id="2.7.7.62" evidence="14"/>
<dbReference type="CDD" id="cd00544">
    <property type="entry name" value="CobU"/>
    <property type="match status" value="1"/>
</dbReference>
<keyword evidence="15" id="KW-0548">Nucleotidyltransferase</keyword>
<evidence type="ECO:0000256" key="9">
    <source>
        <dbReference type="ARBA" id="ARBA00022679"/>
    </source>
</evidence>
<evidence type="ECO:0000256" key="1">
    <source>
        <dbReference type="ARBA" id="ARBA00000312"/>
    </source>
</evidence>
<evidence type="ECO:0000313" key="15">
    <source>
        <dbReference type="EMBL" id="MEI5688416.1"/>
    </source>
</evidence>
<dbReference type="SUPFAM" id="SSF52540">
    <property type="entry name" value="P-loop containing nucleoside triphosphate hydrolases"/>
    <property type="match status" value="1"/>
</dbReference>
<keyword evidence="13 14" id="KW-0342">GTP-binding</keyword>
<comment type="pathway">
    <text evidence="5 14">Cofactor biosynthesis; adenosylcobalamin biosynthesis; adenosylcobalamin from cob(II)yrinate a,c-diamide: step 6/7.</text>
</comment>
<dbReference type="Pfam" id="PF02283">
    <property type="entry name" value="CobU"/>
    <property type="match status" value="1"/>
</dbReference>
<dbReference type="Gene3D" id="3.40.50.300">
    <property type="entry name" value="P-loop containing nucleotide triphosphate hydrolases"/>
    <property type="match status" value="1"/>
</dbReference>
<comment type="similarity">
    <text evidence="7 14">Belongs to the CobU/CobP family.</text>
</comment>
<dbReference type="PANTHER" id="PTHR34848">
    <property type="match status" value="1"/>
</dbReference>
<dbReference type="NCBIfam" id="NF004469">
    <property type="entry name" value="PRK05800.1"/>
    <property type="match status" value="1"/>
</dbReference>
<keyword evidence="16" id="KW-1185">Reference proteome</keyword>
<evidence type="ECO:0000256" key="4">
    <source>
        <dbReference type="ARBA" id="ARBA00003889"/>
    </source>
</evidence>